<protein>
    <recommendedName>
        <fullName evidence="4">Tetratricopeptide repeat protein</fullName>
    </recommendedName>
</protein>
<name>A0A5K7X7S7_9BACT</name>
<dbReference type="Proteomes" id="UP000326837">
    <property type="component" value="Chromosome"/>
</dbReference>
<dbReference type="InterPro" id="IPR019734">
    <property type="entry name" value="TPR_rpt"/>
</dbReference>
<evidence type="ECO:0000256" key="1">
    <source>
        <dbReference type="SAM" id="SignalP"/>
    </source>
</evidence>
<keyword evidence="1" id="KW-0732">Signal</keyword>
<evidence type="ECO:0000313" key="2">
    <source>
        <dbReference type="EMBL" id="BBO30791.1"/>
    </source>
</evidence>
<reference evidence="3" key="1">
    <citation type="submission" date="2019-10" db="EMBL/GenBank/DDBJ databases">
        <title>Lacipirellula parvula gen. nov., sp. nov., representing a lineage of planctomycetes widespread in freshwater anoxic habitats, and description of the family Lacipirellulaceae.</title>
        <authorList>
            <person name="Dedysh S.N."/>
            <person name="Kulichevskaya I.S."/>
            <person name="Beletsky A.V."/>
            <person name="Rakitin A.L."/>
            <person name="Mardanov A.V."/>
            <person name="Ivanova A.A."/>
            <person name="Saltykova V.X."/>
            <person name="Rijpstra W.I.C."/>
            <person name="Sinninghe Damste J.S."/>
            <person name="Ravin N.V."/>
        </authorList>
    </citation>
    <scope>NUCLEOTIDE SEQUENCE [LARGE SCALE GENOMIC DNA]</scope>
    <source>
        <strain evidence="3">PX69</strain>
    </source>
</reference>
<proteinExistence type="predicted"/>
<dbReference type="EMBL" id="AP021861">
    <property type="protein sequence ID" value="BBO30791.1"/>
    <property type="molecule type" value="Genomic_DNA"/>
</dbReference>
<accession>A0A5K7X7S7</accession>
<keyword evidence="3" id="KW-1185">Reference proteome</keyword>
<dbReference type="KEGG" id="lpav:PLANPX_0403"/>
<sequence>MIRLSCTAPRLPRFSTRSLALIAALLACVGCGGEQAPVSNANQLYIDAQAQLTAGNREEAIKLLTASIDAEPMTWSLFERAKLHEQLGNDQAALDDCKAALAIEPGDRDLEWLQSELKKPKAQRFKGSFAKPPSHNR</sequence>
<organism evidence="2 3">
    <name type="scientific">Lacipirellula parvula</name>
    <dbReference type="NCBI Taxonomy" id="2650471"/>
    <lineage>
        <taxon>Bacteria</taxon>
        <taxon>Pseudomonadati</taxon>
        <taxon>Planctomycetota</taxon>
        <taxon>Planctomycetia</taxon>
        <taxon>Pirellulales</taxon>
        <taxon>Lacipirellulaceae</taxon>
        <taxon>Lacipirellula</taxon>
    </lineage>
</organism>
<dbReference type="SMART" id="SM00028">
    <property type="entry name" value="TPR"/>
    <property type="match status" value="1"/>
</dbReference>
<dbReference type="AlphaFoldDB" id="A0A5K7X7S7"/>
<dbReference type="SUPFAM" id="SSF48452">
    <property type="entry name" value="TPR-like"/>
    <property type="match status" value="1"/>
</dbReference>
<gene>
    <name evidence="2" type="ORF">PLANPX_0403</name>
</gene>
<dbReference type="RefSeq" id="WP_152097059.1">
    <property type="nucleotide sequence ID" value="NZ_AP021861.1"/>
</dbReference>
<feature type="signal peptide" evidence="1">
    <location>
        <begin position="1"/>
        <end position="36"/>
    </location>
</feature>
<dbReference type="Gene3D" id="1.25.40.10">
    <property type="entry name" value="Tetratricopeptide repeat domain"/>
    <property type="match status" value="1"/>
</dbReference>
<feature type="chain" id="PRO_5024911052" description="Tetratricopeptide repeat protein" evidence="1">
    <location>
        <begin position="37"/>
        <end position="137"/>
    </location>
</feature>
<dbReference type="InterPro" id="IPR011990">
    <property type="entry name" value="TPR-like_helical_dom_sf"/>
</dbReference>
<evidence type="ECO:0008006" key="4">
    <source>
        <dbReference type="Google" id="ProtNLM"/>
    </source>
</evidence>
<evidence type="ECO:0000313" key="3">
    <source>
        <dbReference type="Proteomes" id="UP000326837"/>
    </source>
</evidence>
<dbReference type="PROSITE" id="PS51257">
    <property type="entry name" value="PROKAR_LIPOPROTEIN"/>
    <property type="match status" value="1"/>
</dbReference>